<evidence type="ECO:0000313" key="4">
    <source>
        <dbReference type="Proteomes" id="UP000032749"/>
    </source>
</evidence>
<sequence>MSFEKYFLTESLKERFRDRILKSRAAGTDGTSPKQFEDSLDSEIELIQRKITNMSYRFSRFNEKLILKNKFSPPRAVYIPTVRDRLVLSAVNSYLSEVFQEDLKPYQLTVKANVAEIINTIKDGQFDAFIKLDVKNFFPSLDHEILLKKLQARVEDKTAFSVLKKVLNRSECGIAQGLSISSLLAAIYLNEVDKSFKHRNSFKYFRFVDDILILCKHSDVTAIHSEIQQKTNDLKLVLHSTKVPGKSEHGCLGKNTLEYLGFSFLGDQISVRESSVEKLRKRIRQVFTDTYKNPNNLSKDINSKLCHTLNLKITGCLYNNKPYGWLFFFQDINDLTLLNHLDWYVKKCFDDFDIDYDPNKTKSFVKTYFAMKSLKPHKLDADSYVPSFDSNSTEKLTLADVLGDLPSTKTKKTNITEYYDIKELEVLM</sequence>
<keyword evidence="3" id="KW-0695">RNA-directed DNA polymerase</keyword>
<dbReference type="PANTHER" id="PTHR34047">
    <property type="entry name" value="NUCLEAR INTRON MATURASE 1, MITOCHONDRIAL-RELATED"/>
    <property type="match status" value="1"/>
</dbReference>
<proteinExistence type="inferred from homology"/>
<protein>
    <submittedName>
        <fullName evidence="3">RNA-directed DNA polymerase</fullName>
    </submittedName>
</protein>
<dbReference type="AlphaFoldDB" id="R4YT38"/>
<reference evidence="3 4" key="1">
    <citation type="journal article" date="2013" name="Nat. Commun.">
        <title>Genome sequence and functional genomic analysis of the oil-degrading bacterium Oleispira antarctica.</title>
        <authorList>
            <person name="Kube M."/>
            <person name="Chernikova T.N."/>
            <person name="Al-Ramahi Y."/>
            <person name="Beloqui A."/>
            <person name="Lopez-Cortez N."/>
            <person name="Guazzaroni M.E."/>
            <person name="Heipieper H.J."/>
            <person name="Klages S."/>
            <person name="Kotsyurbenko O.R."/>
            <person name="Langer I."/>
            <person name="Nechitaylo T.Y."/>
            <person name="Lunsdorf H."/>
            <person name="Fernandez M."/>
            <person name="Juarez S."/>
            <person name="Ciordia S."/>
            <person name="Singer A."/>
            <person name="Kagan O."/>
            <person name="Egorova O."/>
            <person name="Petit P.A."/>
            <person name="Stogios P."/>
            <person name="Kim Y."/>
            <person name="Tchigvintsev A."/>
            <person name="Flick R."/>
            <person name="Denaro R."/>
            <person name="Genovese M."/>
            <person name="Albar J.P."/>
            <person name="Reva O.N."/>
            <person name="Martinez-Gomariz M."/>
            <person name="Tran H."/>
            <person name="Ferrer M."/>
            <person name="Savchenko A."/>
            <person name="Yakunin A.F."/>
            <person name="Yakimov M.M."/>
            <person name="Golyshina O.V."/>
            <person name="Reinhardt R."/>
            <person name="Golyshin P.N."/>
        </authorList>
    </citation>
    <scope>NUCLEOTIDE SEQUENCE [LARGE SCALE GENOMIC DNA]</scope>
</reference>
<organism evidence="3 4">
    <name type="scientific">Oleispira antarctica RB-8</name>
    <dbReference type="NCBI Taxonomy" id="698738"/>
    <lineage>
        <taxon>Bacteria</taxon>
        <taxon>Pseudomonadati</taxon>
        <taxon>Pseudomonadota</taxon>
        <taxon>Gammaproteobacteria</taxon>
        <taxon>Oceanospirillales</taxon>
        <taxon>Oceanospirillaceae</taxon>
        <taxon>Oleispira</taxon>
    </lineage>
</organism>
<dbReference type="InterPro" id="IPR051083">
    <property type="entry name" value="GrpII_Intron_Splice-Mob/Def"/>
</dbReference>
<dbReference type="Proteomes" id="UP000032749">
    <property type="component" value="Chromosome"/>
</dbReference>
<evidence type="ECO:0000256" key="1">
    <source>
        <dbReference type="ARBA" id="ARBA00034120"/>
    </source>
</evidence>
<comment type="similarity">
    <text evidence="1">Belongs to the bacterial reverse transcriptase family.</text>
</comment>
<dbReference type="STRING" id="698738.OLEAN_C25020"/>
<dbReference type="Pfam" id="PF00078">
    <property type="entry name" value="RVT_1"/>
    <property type="match status" value="1"/>
</dbReference>
<dbReference type="PROSITE" id="PS50878">
    <property type="entry name" value="RT_POL"/>
    <property type="match status" value="1"/>
</dbReference>
<evidence type="ECO:0000313" key="3">
    <source>
        <dbReference type="EMBL" id="CCK76678.1"/>
    </source>
</evidence>
<accession>R4YT38</accession>
<keyword evidence="4" id="KW-1185">Reference proteome</keyword>
<dbReference type="InterPro" id="IPR000477">
    <property type="entry name" value="RT_dom"/>
</dbReference>
<dbReference type="PANTHER" id="PTHR34047:SF8">
    <property type="entry name" value="PROTEIN YKFC"/>
    <property type="match status" value="1"/>
</dbReference>
<dbReference type="HOGENOM" id="CLU_051311_0_0_6"/>
<dbReference type="CDD" id="cd01651">
    <property type="entry name" value="RT_G2_intron"/>
    <property type="match status" value="1"/>
</dbReference>
<dbReference type="InterPro" id="IPR043502">
    <property type="entry name" value="DNA/RNA_pol_sf"/>
</dbReference>
<keyword evidence="3" id="KW-0808">Transferase</keyword>
<dbReference type="PATRIC" id="fig|698738.3.peg.2592"/>
<name>R4YT38_OLEAN</name>
<feature type="domain" description="Reverse transcriptase" evidence="2">
    <location>
        <begin position="28"/>
        <end position="264"/>
    </location>
</feature>
<dbReference type="OrthoDB" id="9793236at2"/>
<keyword evidence="3" id="KW-0548">Nucleotidyltransferase</keyword>
<dbReference type="EMBL" id="FO203512">
    <property type="protein sequence ID" value="CCK76678.1"/>
    <property type="molecule type" value="Genomic_DNA"/>
</dbReference>
<gene>
    <name evidence="3" type="ORF">OLEAN_C25020</name>
</gene>
<dbReference type="KEGG" id="oai:OLEAN_C25020"/>
<dbReference type="SUPFAM" id="SSF56672">
    <property type="entry name" value="DNA/RNA polymerases"/>
    <property type="match status" value="1"/>
</dbReference>
<evidence type="ECO:0000259" key="2">
    <source>
        <dbReference type="PROSITE" id="PS50878"/>
    </source>
</evidence>
<dbReference type="GO" id="GO:0003964">
    <property type="term" value="F:RNA-directed DNA polymerase activity"/>
    <property type="evidence" value="ECO:0007669"/>
    <property type="project" value="UniProtKB-KW"/>
</dbReference>